<comment type="caution">
    <text evidence="1">The sequence shown here is derived from an EMBL/GenBank/DDBJ whole genome shotgun (WGS) entry which is preliminary data.</text>
</comment>
<dbReference type="PANTHER" id="PTHR33067">
    <property type="entry name" value="RNA-DIRECTED DNA POLYMERASE-RELATED"/>
    <property type="match status" value="1"/>
</dbReference>
<dbReference type="AlphaFoldDB" id="A0A5N6P6V9"/>
<dbReference type="EMBL" id="SZYD01000006">
    <property type="protein sequence ID" value="KAD5960818.1"/>
    <property type="molecule type" value="Genomic_DNA"/>
</dbReference>
<dbReference type="Proteomes" id="UP000326396">
    <property type="component" value="Linkage Group LG14"/>
</dbReference>
<evidence type="ECO:0000313" key="1">
    <source>
        <dbReference type="EMBL" id="KAD5960818.1"/>
    </source>
</evidence>
<organism evidence="1 2">
    <name type="scientific">Mikania micrantha</name>
    <name type="common">bitter vine</name>
    <dbReference type="NCBI Taxonomy" id="192012"/>
    <lineage>
        <taxon>Eukaryota</taxon>
        <taxon>Viridiplantae</taxon>
        <taxon>Streptophyta</taxon>
        <taxon>Embryophyta</taxon>
        <taxon>Tracheophyta</taxon>
        <taxon>Spermatophyta</taxon>
        <taxon>Magnoliopsida</taxon>
        <taxon>eudicotyledons</taxon>
        <taxon>Gunneridae</taxon>
        <taxon>Pentapetalae</taxon>
        <taxon>asterids</taxon>
        <taxon>campanulids</taxon>
        <taxon>Asterales</taxon>
        <taxon>Asteraceae</taxon>
        <taxon>Asteroideae</taxon>
        <taxon>Heliantheae alliance</taxon>
        <taxon>Eupatorieae</taxon>
        <taxon>Mikania</taxon>
    </lineage>
</organism>
<sequence>MDMEADTKVPIILGRPFLCTAKAIINVYEGKLTLGVGDESVCLKIANSVSTGGELMNHDVGVNEVMRGEPWDVFNHFDARKMDLRHQVCILYLRIDFRCLGRKRELKIWLRHENARNSLEIGPRRVTRHPRSILSRYVRHLVNYAGQPPVAIRDGQLENCRGTRRDRECLKMFKNPGFQILPPISFHTSCSLPYEAI</sequence>
<dbReference type="PANTHER" id="PTHR33067:SF35">
    <property type="entry name" value="ASPARTIC PEPTIDASE DDI1-TYPE DOMAIN-CONTAINING PROTEIN"/>
    <property type="match status" value="1"/>
</dbReference>
<proteinExistence type="predicted"/>
<evidence type="ECO:0000313" key="2">
    <source>
        <dbReference type="Proteomes" id="UP000326396"/>
    </source>
</evidence>
<dbReference type="OrthoDB" id="1744168at2759"/>
<accession>A0A5N6P6V9</accession>
<keyword evidence="2" id="KW-1185">Reference proteome</keyword>
<reference evidence="1 2" key="1">
    <citation type="submission" date="2019-05" db="EMBL/GenBank/DDBJ databases">
        <title>Mikania micrantha, genome provides insights into the molecular mechanism of rapid growth.</title>
        <authorList>
            <person name="Liu B."/>
        </authorList>
    </citation>
    <scope>NUCLEOTIDE SEQUENCE [LARGE SCALE GENOMIC DNA]</scope>
    <source>
        <strain evidence="1">NLD-2019</strain>
        <tissue evidence="1">Leaf</tissue>
    </source>
</reference>
<protein>
    <submittedName>
        <fullName evidence="1">Uncharacterized protein</fullName>
    </submittedName>
</protein>
<gene>
    <name evidence="1" type="ORF">E3N88_12290</name>
</gene>
<name>A0A5N6P6V9_9ASTR</name>